<gene>
    <name evidence="10" type="ORF">Moror_3203</name>
</gene>
<evidence type="ECO:0000313" key="11">
    <source>
        <dbReference type="Proteomes" id="UP000017559"/>
    </source>
</evidence>
<dbReference type="OrthoDB" id="27187at2759"/>
<name>V2YA02_MONRO</name>
<feature type="compositionally biased region" description="Acidic residues" evidence="8">
    <location>
        <begin position="527"/>
        <end position="536"/>
    </location>
</feature>
<feature type="compositionally biased region" description="Basic residues" evidence="8">
    <location>
        <begin position="1022"/>
        <end position="1041"/>
    </location>
</feature>
<proteinExistence type="inferred from homology"/>
<feature type="compositionally biased region" description="Polar residues" evidence="8">
    <location>
        <begin position="965"/>
        <end position="979"/>
    </location>
</feature>
<evidence type="ECO:0000256" key="3">
    <source>
        <dbReference type="ARBA" id="ARBA00022454"/>
    </source>
</evidence>
<dbReference type="GO" id="GO:0007076">
    <property type="term" value="P:mitotic chromosome condensation"/>
    <property type="evidence" value="ECO:0007669"/>
    <property type="project" value="InterPro"/>
</dbReference>
<evidence type="ECO:0000256" key="1">
    <source>
        <dbReference type="ARBA" id="ARBA00004286"/>
    </source>
</evidence>
<keyword evidence="11" id="KW-1185">Reference proteome</keyword>
<evidence type="ECO:0000259" key="9">
    <source>
        <dbReference type="Pfam" id="PF12719"/>
    </source>
</evidence>
<dbReference type="HOGENOM" id="CLU_004446_1_0_1"/>
<dbReference type="Proteomes" id="UP000017559">
    <property type="component" value="Unassembled WGS sequence"/>
</dbReference>
<dbReference type="GO" id="GO:0000796">
    <property type="term" value="C:condensin complex"/>
    <property type="evidence" value="ECO:0007669"/>
    <property type="project" value="InterPro"/>
</dbReference>
<dbReference type="PANTHER" id="PTHR14418">
    <property type="entry name" value="CONDENSIN COMPLEX SUBUNIT 3-RELATED"/>
    <property type="match status" value="1"/>
</dbReference>
<reference evidence="10 11" key="1">
    <citation type="journal article" date="2014" name="BMC Genomics">
        <title>Genome and secretome analysis of the hemibiotrophic fungal pathogen, Moniliophthora roreri, which causes frosty pod rot disease of cacao: mechanisms of the biotrophic and necrotrophic phases.</title>
        <authorList>
            <person name="Meinhardt L.W."/>
            <person name="Costa G.G.L."/>
            <person name="Thomazella D.P.T."/>
            <person name="Teixeira P.J.P.L."/>
            <person name="Carazzolle M.F."/>
            <person name="Schuster S.C."/>
            <person name="Carlson J.E."/>
            <person name="Guiltinan M.J."/>
            <person name="Mieczkowski P."/>
            <person name="Farmer A."/>
            <person name="Ramaraj T."/>
            <person name="Crozier J."/>
            <person name="Davis R.E."/>
            <person name="Shao J."/>
            <person name="Melnick R.L."/>
            <person name="Pereira G.A.G."/>
            <person name="Bailey B.A."/>
        </authorList>
    </citation>
    <scope>NUCLEOTIDE SEQUENCE [LARGE SCALE GENOMIC DNA]</scope>
    <source>
        <strain evidence="10 11">MCA 2997</strain>
    </source>
</reference>
<dbReference type="InterPro" id="IPR011989">
    <property type="entry name" value="ARM-like"/>
</dbReference>
<protein>
    <submittedName>
        <fullName evidence="10">Condensin subunit cnd3</fullName>
    </submittedName>
</protein>
<keyword evidence="7" id="KW-0131">Cell cycle</keyword>
<keyword evidence="5" id="KW-0498">Mitosis</keyword>
<evidence type="ECO:0000256" key="5">
    <source>
        <dbReference type="ARBA" id="ARBA00022776"/>
    </source>
</evidence>
<organism evidence="10 11">
    <name type="scientific">Moniliophthora roreri (strain MCA 2997)</name>
    <name type="common">Cocoa frosty pod rot fungus</name>
    <name type="synonym">Crinipellis roreri</name>
    <dbReference type="NCBI Taxonomy" id="1381753"/>
    <lineage>
        <taxon>Eukaryota</taxon>
        <taxon>Fungi</taxon>
        <taxon>Dikarya</taxon>
        <taxon>Basidiomycota</taxon>
        <taxon>Agaricomycotina</taxon>
        <taxon>Agaricomycetes</taxon>
        <taxon>Agaricomycetidae</taxon>
        <taxon>Agaricales</taxon>
        <taxon>Marasmiineae</taxon>
        <taxon>Marasmiaceae</taxon>
        <taxon>Moniliophthora</taxon>
    </lineage>
</organism>
<sequence length="1103" mass="123334">MAPRSNITLEEIAVSISGKFEEAQSTTANHRKNCVALHKVHSQASRIIHTSKQGKQMELAGEAAFQDAFIDMINRILDVKKGPCADRVVRFVGSYVKFVNEKGTSASAAMQSRDDEDTYAFRFVSRVLKHLFQGFKAKNKVVRQRSVQVVSEMMTNIGEIDEETYNLIRENLIQRLNDKEGLIRAHSVVALSKLIGTEDSDELEDGESTVEELLLDALCYDSAPEVRRAALLNIPLTPQTLPVIMTRMRDTDSITRKLVFSAVLKAKLEHPRRLTIAQREEIVKAGLGDREAAVRAAAGKLVTGWFELVSSEPDNQATSTWTGDDGGVMKGLVKFLQLFDVVGPGAAVAVDAVLAIFTMKPNLSNVFVFPEEIWKELTPELAILARIFVEHCIESAPEERLEAASMPVLTAMAFYIQEAYNTFLSTLHEAELLDAEDDAEAEVREEELASKEMILGELLRVSMKLDFMDEIGRRKLFSVVKDTLAHPHLPPGLIEKCLDVLRKVVPSERELIRIVVEIIVELRDSDDPIADTEDDHDGARSDTSQSTTRKEKSLRRTKDVQSMTPEEKHQADLTDLRCLTLCIGMLERVDESFEDNSTLEGILGDLIVPAVKRKESVLREKGLISLGLCCLIAKSMAINSFQLFLSQVQSAHEELKLKVLKIIFDLLVMYDREFLGRSAEVSQQIVTFVLQMLETEESSQVQSVLCVGICKLLLSGQVTDTRVLASLILTYVSPATADNAELRQCLSYFFPLYCYSALENQRRMQSIFISAFDLASRVHEELEEDQEMISLHQFGLLFVDWTDPTKLLNAPPKDANDQNVHPDLAISILLALYDSDRTDDNRKVFCQLLGQLNFIGSTLNPRTVLKLHILLDKLQDQCPLDNAALDRIFNRFKDKFSKAYSKQLEEIDPRQYTDIDFQEFYDSIGASAPEPLPSEDQRTQDVPPSTPVLKERELNIPGDTPASAKPSSTGTGLNDQQPESPHDEQDQPISSNSNSAPMTPMKRATKRMSRPSPTKQAPVSPVRKKRGQTAKVTTKTKRQLAPKKQATTKAPSRRSTRSTRSQKIQEKDPSESESERSVQGDRNAQPVMLDDDSGDEFGGYSDA</sequence>
<evidence type="ECO:0000256" key="4">
    <source>
        <dbReference type="ARBA" id="ARBA00022618"/>
    </source>
</evidence>
<evidence type="ECO:0000256" key="7">
    <source>
        <dbReference type="ARBA" id="ARBA00023306"/>
    </source>
</evidence>
<evidence type="ECO:0000313" key="10">
    <source>
        <dbReference type="EMBL" id="ESK88504.1"/>
    </source>
</evidence>
<dbReference type="SUPFAM" id="SSF48371">
    <property type="entry name" value="ARM repeat"/>
    <property type="match status" value="1"/>
</dbReference>
<comment type="similarity">
    <text evidence="2">Belongs to the CND3 (condensin subunit 3) family.</text>
</comment>
<evidence type="ECO:0000256" key="6">
    <source>
        <dbReference type="ARBA" id="ARBA00023067"/>
    </source>
</evidence>
<keyword evidence="4" id="KW-0132">Cell division</keyword>
<evidence type="ECO:0000256" key="2">
    <source>
        <dbReference type="ARBA" id="ARBA00006533"/>
    </source>
</evidence>
<keyword evidence="3" id="KW-0158">Chromosome</keyword>
<evidence type="ECO:0000256" key="8">
    <source>
        <dbReference type="SAM" id="MobiDB-lite"/>
    </source>
</evidence>
<feature type="region of interest" description="Disordered" evidence="8">
    <location>
        <begin position="527"/>
        <end position="568"/>
    </location>
</feature>
<feature type="compositionally biased region" description="Polar residues" evidence="8">
    <location>
        <begin position="987"/>
        <end position="997"/>
    </location>
</feature>
<comment type="caution">
    <text evidence="10">The sequence shown here is derived from an EMBL/GenBank/DDBJ whole genome shotgun (WGS) entry which is preliminary data.</text>
</comment>
<keyword evidence="6" id="KW-0226">DNA condensation</keyword>
<dbReference type="Pfam" id="PF12719">
    <property type="entry name" value="Cnd3"/>
    <property type="match status" value="1"/>
</dbReference>
<dbReference type="GO" id="GO:0000793">
    <property type="term" value="C:condensed chromosome"/>
    <property type="evidence" value="ECO:0007669"/>
    <property type="project" value="TreeGrafter"/>
</dbReference>
<feature type="region of interest" description="Disordered" evidence="8">
    <location>
        <begin position="925"/>
        <end position="1103"/>
    </location>
</feature>
<feature type="compositionally biased region" description="Basic and acidic residues" evidence="8">
    <location>
        <begin position="1063"/>
        <end position="1079"/>
    </location>
</feature>
<accession>V2YA02</accession>
<dbReference type="Gene3D" id="1.25.10.10">
    <property type="entry name" value="Leucine-rich Repeat Variant"/>
    <property type="match status" value="1"/>
</dbReference>
<feature type="compositionally biased region" description="Basic and acidic residues" evidence="8">
    <location>
        <begin position="548"/>
        <end position="568"/>
    </location>
</feature>
<dbReference type="GO" id="GO:0051301">
    <property type="term" value="P:cell division"/>
    <property type="evidence" value="ECO:0007669"/>
    <property type="project" value="UniProtKB-KW"/>
</dbReference>
<dbReference type="InterPro" id="IPR027165">
    <property type="entry name" value="CND3"/>
</dbReference>
<feature type="domain" description="Nuclear condensin complex subunit 3 C-terminal" evidence="9">
    <location>
        <begin position="577"/>
        <end position="854"/>
    </location>
</feature>
<dbReference type="AlphaFoldDB" id="V2YA02"/>
<dbReference type="KEGG" id="mrr:Moror_3203"/>
<dbReference type="STRING" id="1381753.V2YA02"/>
<dbReference type="EMBL" id="AWSO01000643">
    <property type="protein sequence ID" value="ESK88504.1"/>
    <property type="molecule type" value="Genomic_DNA"/>
</dbReference>
<dbReference type="InterPro" id="IPR025977">
    <property type="entry name" value="Cnd3_C"/>
</dbReference>
<dbReference type="PANTHER" id="PTHR14418:SF5">
    <property type="entry name" value="CONDENSIN COMPLEX SUBUNIT 3"/>
    <property type="match status" value="1"/>
</dbReference>
<dbReference type="InterPro" id="IPR016024">
    <property type="entry name" value="ARM-type_fold"/>
</dbReference>
<comment type="subcellular location">
    <subcellularLocation>
        <location evidence="1">Chromosome</location>
    </subcellularLocation>
</comment>